<dbReference type="eggNOG" id="ENOG502ZPA3">
    <property type="taxonomic scope" value="Bacteria"/>
</dbReference>
<gene>
    <name evidence="1" type="ORF">MGMO_92c00280</name>
</gene>
<evidence type="ECO:0000313" key="2">
    <source>
        <dbReference type="Proteomes" id="UP000017842"/>
    </source>
</evidence>
<dbReference type="AlphaFoldDB" id="V5DWL2"/>
<sequence length="164" mass="18945">MLSIFKKTKPRVFLGELAVVPRTDIKRHLEGLDWFGSVDIDMALRNSLTEAFSLPSIDNIDSPLTTDLVIDVFIIKFQSGGIWDISLGEISFPLFWRPKITLTSRLYYLKTSKIKATFKITEKMNVRDYICRAFSFRPMLDQKDIESLLYQACCKLLLEIQKSI</sequence>
<dbReference type="Proteomes" id="UP000017842">
    <property type="component" value="Unassembled WGS sequence"/>
</dbReference>
<evidence type="ECO:0000313" key="1">
    <source>
        <dbReference type="EMBL" id="ESS71726.1"/>
    </source>
</evidence>
<organism evidence="1 2">
    <name type="scientific">Methyloglobulus morosus KoM1</name>
    <dbReference type="NCBI Taxonomy" id="1116472"/>
    <lineage>
        <taxon>Bacteria</taxon>
        <taxon>Pseudomonadati</taxon>
        <taxon>Pseudomonadota</taxon>
        <taxon>Gammaproteobacteria</taxon>
        <taxon>Methylococcales</taxon>
        <taxon>Methylococcaceae</taxon>
        <taxon>Methyloglobulus</taxon>
    </lineage>
</organism>
<dbReference type="STRING" id="1116472.MGMO_92c00280"/>
<accession>V5DWL2</accession>
<proteinExistence type="predicted"/>
<protein>
    <submittedName>
        <fullName evidence="1">Uncharacterized protein</fullName>
    </submittedName>
</protein>
<reference evidence="1 2" key="1">
    <citation type="journal article" date="2013" name="Genome Announc.">
        <title>Draft Genome Sequence of the Methanotrophic Gammaproteobacterium Methyloglobulus morosus DSM 22980 Strain KoM1.</title>
        <authorList>
            <person name="Poehlein A."/>
            <person name="Deutzmann J.S."/>
            <person name="Daniel R."/>
            <person name="Simeonova D.D."/>
        </authorList>
    </citation>
    <scope>NUCLEOTIDE SEQUENCE [LARGE SCALE GENOMIC DNA]</scope>
    <source>
        <strain evidence="1 2">KoM1</strain>
    </source>
</reference>
<comment type="caution">
    <text evidence="1">The sequence shown here is derived from an EMBL/GenBank/DDBJ whole genome shotgun (WGS) entry which is preliminary data.</text>
</comment>
<keyword evidence="2" id="KW-1185">Reference proteome</keyword>
<dbReference type="EMBL" id="AYLO01000088">
    <property type="protein sequence ID" value="ESS71726.1"/>
    <property type="molecule type" value="Genomic_DNA"/>
</dbReference>
<name>V5DWL2_9GAMM</name>